<comment type="caution">
    <text evidence="1">The sequence shown here is derived from an EMBL/GenBank/DDBJ whole genome shotgun (WGS) entry which is preliminary data.</text>
</comment>
<dbReference type="AlphaFoldDB" id="A0AAU9J2Z6"/>
<proteinExistence type="predicted"/>
<sequence>MENHQERVLSHLAGPLWNEFERQYYGDLTIEDHQILLTEVFSLHEIAKEHLNVLFEIPKANLDEALISEINSSEVWESQTAMKILKIETEYLKNLTEKLQNILLMPKEQAKKMIQAQFPYKPAVKPTKKRTPRGMRLLKRLGAKQPKDTTKYTCNFDYIKAESMLKAMYEKF</sequence>
<name>A0AAU9J2Z6_9CILI</name>
<dbReference type="EMBL" id="CAJZBQ010000021">
    <property type="protein sequence ID" value="CAG9318691.1"/>
    <property type="molecule type" value="Genomic_DNA"/>
</dbReference>
<dbReference type="Proteomes" id="UP001162131">
    <property type="component" value="Unassembled WGS sequence"/>
</dbReference>
<evidence type="ECO:0000313" key="2">
    <source>
        <dbReference type="Proteomes" id="UP001162131"/>
    </source>
</evidence>
<accession>A0AAU9J2Z6</accession>
<evidence type="ECO:0000313" key="1">
    <source>
        <dbReference type="EMBL" id="CAG9318691.1"/>
    </source>
</evidence>
<organism evidence="1 2">
    <name type="scientific">Blepharisma stoltei</name>
    <dbReference type="NCBI Taxonomy" id="1481888"/>
    <lineage>
        <taxon>Eukaryota</taxon>
        <taxon>Sar</taxon>
        <taxon>Alveolata</taxon>
        <taxon>Ciliophora</taxon>
        <taxon>Postciliodesmatophora</taxon>
        <taxon>Heterotrichea</taxon>
        <taxon>Heterotrichida</taxon>
        <taxon>Blepharismidae</taxon>
        <taxon>Blepharisma</taxon>
    </lineage>
</organism>
<protein>
    <submittedName>
        <fullName evidence="1">Uncharacterized protein</fullName>
    </submittedName>
</protein>
<reference evidence="1" key="1">
    <citation type="submission" date="2021-09" db="EMBL/GenBank/DDBJ databases">
        <authorList>
            <consortium name="AG Swart"/>
            <person name="Singh M."/>
            <person name="Singh A."/>
            <person name="Seah K."/>
            <person name="Emmerich C."/>
        </authorList>
    </citation>
    <scope>NUCLEOTIDE SEQUENCE</scope>
    <source>
        <strain evidence="1">ATCC30299</strain>
    </source>
</reference>
<gene>
    <name evidence="1" type="ORF">BSTOLATCC_MIC22061</name>
</gene>
<keyword evidence="2" id="KW-1185">Reference proteome</keyword>